<dbReference type="RefSeq" id="WP_321561013.1">
    <property type="nucleotide sequence ID" value="NZ_CP139558.1"/>
</dbReference>
<sequence length="95" mass="10886">MEGISLVETKTLQDLILEIKSLKDSVAKSNTETDRYLNSQEAAKVIGVSEAWMCKIKQDIGYTSIGKIVRFKRSDLIAYMEANYFKTKSPRRTYK</sequence>
<dbReference type="EMBL" id="CP139558">
    <property type="protein sequence ID" value="WPU91847.1"/>
    <property type="molecule type" value="Genomic_DNA"/>
</dbReference>
<evidence type="ECO:0000313" key="1">
    <source>
        <dbReference type="EMBL" id="WPU91847.1"/>
    </source>
</evidence>
<organism evidence="1 2">
    <name type="scientific">Mucilaginibacter sabulilitoris</name>
    <dbReference type="NCBI Taxonomy" id="1173583"/>
    <lineage>
        <taxon>Bacteria</taxon>
        <taxon>Pseudomonadati</taxon>
        <taxon>Bacteroidota</taxon>
        <taxon>Sphingobacteriia</taxon>
        <taxon>Sphingobacteriales</taxon>
        <taxon>Sphingobacteriaceae</taxon>
        <taxon>Mucilaginibacter</taxon>
    </lineage>
</organism>
<reference evidence="1 2" key="1">
    <citation type="submission" date="2023-11" db="EMBL/GenBank/DDBJ databases">
        <title>Analysis of the Genomes of Mucilaginibacter gossypii cycad 4 and M. sabulilitoris SNA2: microbes with the potential for plant growth promotion.</title>
        <authorList>
            <person name="Hirsch A.M."/>
            <person name="Humm E."/>
            <person name="Rubbi M."/>
            <person name="Del Vecchio G."/>
            <person name="Ha S.M."/>
            <person name="Pellegrini M."/>
            <person name="Gunsalus R.P."/>
        </authorList>
    </citation>
    <scope>NUCLEOTIDE SEQUENCE [LARGE SCALE GENOMIC DNA]</scope>
    <source>
        <strain evidence="1 2">SNA2</strain>
    </source>
</reference>
<evidence type="ECO:0000313" key="2">
    <source>
        <dbReference type="Proteomes" id="UP001324380"/>
    </source>
</evidence>
<proteinExistence type="predicted"/>
<gene>
    <name evidence="1" type="ORF">SNE25_21245</name>
</gene>
<accession>A0ABZ0TFB0</accession>
<dbReference type="Proteomes" id="UP001324380">
    <property type="component" value="Chromosome"/>
</dbReference>
<keyword evidence="2" id="KW-1185">Reference proteome</keyword>
<protein>
    <submittedName>
        <fullName evidence="1">Helix-turn-helix domain-containing protein</fullName>
    </submittedName>
</protein>
<name>A0ABZ0TFB0_9SPHI</name>